<dbReference type="InterPro" id="IPR040170">
    <property type="entry name" value="Cytosol_ACT"/>
</dbReference>
<name>A0A1H0B627_9FIRM</name>
<dbReference type="OrthoDB" id="9791628at2"/>
<feature type="domain" description="HotDog ACOT-type" evidence="4">
    <location>
        <begin position="8"/>
        <end position="117"/>
    </location>
</feature>
<dbReference type="InterPro" id="IPR029069">
    <property type="entry name" value="HotDog_dom_sf"/>
</dbReference>
<dbReference type="PROSITE" id="PS51770">
    <property type="entry name" value="HOTDOG_ACOT"/>
    <property type="match status" value="1"/>
</dbReference>
<dbReference type="SUPFAM" id="SSF54637">
    <property type="entry name" value="Thioesterase/thiol ester dehydrase-isomerase"/>
    <property type="match status" value="1"/>
</dbReference>
<dbReference type="STRING" id="349095.SAMN05660299_02680"/>
<gene>
    <name evidence="5" type="ORF">SAMN05660299_02680</name>
</gene>
<dbReference type="RefSeq" id="WP_091652909.1">
    <property type="nucleotide sequence ID" value="NZ_FNHQ01000046.1"/>
</dbReference>
<organism evidence="5 6">
    <name type="scientific">Megasphaera paucivorans</name>
    <dbReference type="NCBI Taxonomy" id="349095"/>
    <lineage>
        <taxon>Bacteria</taxon>
        <taxon>Bacillati</taxon>
        <taxon>Bacillota</taxon>
        <taxon>Negativicutes</taxon>
        <taxon>Veillonellales</taxon>
        <taxon>Veillonellaceae</taxon>
        <taxon>Megasphaera</taxon>
    </lineage>
</organism>
<accession>A0A1H0B627</accession>
<evidence type="ECO:0000259" key="4">
    <source>
        <dbReference type="PROSITE" id="PS51770"/>
    </source>
</evidence>
<sequence length="149" mass="16415">MAEFRLGCDAHISAVHMVLGKDLNPHDTLFAGQAASYMIECGFLAVQNFLQTPHIVCAGLERLSFLQPVHKNDSIRITSTIIYAGTASVGVYICMTILPVKEKAAECFVTFAHIDEASGTPLPHYVKLAPLEMSALKRQQLYCRLKECC</sequence>
<dbReference type="GO" id="GO:0005737">
    <property type="term" value="C:cytoplasm"/>
    <property type="evidence" value="ECO:0007669"/>
    <property type="project" value="TreeGrafter"/>
</dbReference>
<keyword evidence="6" id="KW-1185">Reference proteome</keyword>
<dbReference type="GO" id="GO:0006637">
    <property type="term" value="P:acyl-CoA metabolic process"/>
    <property type="evidence" value="ECO:0007669"/>
    <property type="project" value="TreeGrafter"/>
</dbReference>
<dbReference type="AlphaFoldDB" id="A0A1H0B627"/>
<dbReference type="InterPro" id="IPR006683">
    <property type="entry name" value="Thioestr_dom"/>
</dbReference>
<evidence type="ECO:0000256" key="1">
    <source>
        <dbReference type="ARBA" id="ARBA00010458"/>
    </source>
</evidence>
<evidence type="ECO:0000256" key="3">
    <source>
        <dbReference type="PROSITE-ProRule" id="PRU01106"/>
    </source>
</evidence>
<dbReference type="Gene3D" id="3.10.129.10">
    <property type="entry name" value="Hotdog Thioesterase"/>
    <property type="match status" value="1"/>
</dbReference>
<comment type="similarity">
    <text evidence="1">Belongs to the acyl coenzyme A hydrolase family.</text>
</comment>
<evidence type="ECO:0000313" key="6">
    <source>
        <dbReference type="Proteomes" id="UP000199309"/>
    </source>
</evidence>
<proteinExistence type="inferred from homology"/>
<dbReference type="InterPro" id="IPR033120">
    <property type="entry name" value="HOTDOG_ACOT"/>
</dbReference>
<dbReference type="GO" id="GO:0052816">
    <property type="term" value="F:long-chain fatty acyl-CoA hydrolase activity"/>
    <property type="evidence" value="ECO:0007669"/>
    <property type="project" value="TreeGrafter"/>
</dbReference>
<reference evidence="5 6" key="1">
    <citation type="submission" date="2016-10" db="EMBL/GenBank/DDBJ databases">
        <authorList>
            <person name="de Groot N.N."/>
        </authorList>
    </citation>
    <scope>NUCLEOTIDE SEQUENCE [LARGE SCALE GENOMIC DNA]</scope>
    <source>
        <strain evidence="5 6">DSM 16981</strain>
    </source>
</reference>
<evidence type="ECO:0000313" key="5">
    <source>
        <dbReference type="EMBL" id="SDN41096.1"/>
    </source>
</evidence>
<dbReference type="EMBL" id="FNHQ01000046">
    <property type="protein sequence ID" value="SDN41096.1"/>
    <property type="molecule type" value="Genomic_DNA"/>
</dbReference>
<dbReference type="PANTHER" id="PTHR11049">
    <property type="entry name" value="ACYL COENZYME A THIOESTER HYDROLASE"/>
    <property type="match status" value="1"/>
</dbReference>
<protein>
    <submittedName>
        <fullName evidence="5">Acyl-CoA hydrolase</fullName>
    </submittedName>
</protein>
<dbReference type="Proteomes" id="UP000199309">
    <property type="component" value="Unassembled WGS sequence"/>
</dbReference>
<dbReference type="Pfam" id="PF03061">
    <property type="entry name" value="4HBT"/>
    <property type="match status" value="1"/>
</dbReference>
<keyword evidence="2 3" id="KW-0378">Hydrolase</keyword>
<evidence type="ECO:0000256" key="2">
    <source>
        <dbReference type="ARBA" id="ARBA00022801"/>
    </source>
</evidence>